<proteinExistence type="predicted"/>
<reference evidence="2" key="2">
    <citation type="submission" date="2019-07" db="EMBL/GenBank/DDBJ databases">
        <authorList>
            <person name="Yang Y."/>
            <person name="Bocs S."/>
            <person name="Baudouin L."/>
        </authorList>
    </citation>
    <scope>NUCLEOTIDE SEQUENCE</scope>
    <source>
        <tissue evidence="2">Spear leaf of Hainan Tall coconut</tissue>
    </source>
</reference>
<dbReference type="AlphaFoldDB" id="A0A8K0IQU6"/>
<evidence type="ECO:0000313" key="3">
    <source>
        <dbReference type="Proteomes" id="UP000797356"/>
    </source>
</evidence>
<organism evidence="2 3">
    <name type="scientific">Cocos nucifera</name>
    <name type="common">Coconut palm</name>
    <dbReference type="NCBI Taxonomy" id="13894"/>
    <lineage>
        <taxon>Eukaryota</taxon>
        <taxon>Viridiplantae</taxon>
        <taxon>Streptophyta</taxon>
        <taxon>Embryophyta</taxon>
        <taxon>Tracheophyta</taxon>
        <taxon>Spermatophyta</taxon>
        <taxon>Magnoliopsida</taxon>
        <taxon>Liliopsida</taxon>
        <taxon>Arecaceae</taxon>
        <taxon>Arecoideae</taxon>
        <taxon>Cocoseae</taxon>
        <taxon>Attaleinae</taxon>
        <taxon>Cocos</taxon>
    </lineage>
</organism>
<evidence type="ECO:0000256" key="1">
    <source>
        <dbReference type="SAM" id="MobiDB-lite"/>
    </source>
</evidence>
<protein>
    <submittedName>
        <fullName evidence="2">Uncharacterized protein</fullName>
    </submittedName>
</protein>
<sequence>MSKRRRGKEAAGTSPADLPSPVHSCTSGRPPPSPHSSSSNLLPRPISSLTAYGGTDRPPRRRSPPPCSKVRPAMAPADLPLAALDDKDPQPLRL</sequence>
<reference evidence="2" key="1">
    <citation type="journal article" date="2017" name="Gigascience">
        <title>The genome draft of coconut (Cocos nucifera).</title>
        <authorList>
            <person name="Xiao Y."/>
            <person name="Xu P."/>
            <person name="Fan H."/>
            <person name="Baudouin L."/>
            <person name="Xia W."/>
            <person name="Bocs S."/>
            <person name="Xu J."/>
            <person name="Li Q."/>
            <person name="Guo A."/>
            <person name="Zhou L."/>
            <person name="Li J."/>
            <person name="Wu Y."/>
            <person name="Ma Z."/>
            <person name="Armero A."/>
            <person name="Issali A.E."/>
            <person name="Liu N."/>
            <person name="Peng M."/>
            <person name="Yang Y."/>
        </authorList>
    </citation>
    <scope>NUCLEOTIDE SEQUENCE</scope>
    <source>
        <tissue evidence="2">Spear leaf of Hainan Tall coconut</tissue>
    </source>
</reference>
<gene>
    <name evidence="2" type="ORF">COCNU_12G000630</name>
</gene>
<accession>A0A8K0IQU6</accession>
<dbReference type="Proteomes" id="UP000797356">
    <property type="component" value="Chromosome 12"/>
</dbReference>
<keyword evidence="3" id="KW-1185">Reference proteome</keyword>
<feature type="compositionally biased region" description="Low complexity" evidence="1">
    <location>
        <begin position="35"/>
        <end position="45"/>
    </location>
</feature>
<dbReference type="EMBL" id="CM017883">
    <property type="protein sequence ID" value="KAG1365063.1"/>
    <property type="molecule type" value="Genomic_DNA"/>
</dbReference>
<feature type="compositionally biased region" description="Basic and acidic residues" evidence="1">
    <location>
        <begin position="84"/>
        <end position="94"/>
    </location>
</feature>
<name>A0A8K0IQU6_COCNU</name>
<feature type="region of interest" description="Disordered" evidence="1">
    <location>
        <begin position="1"/>
        <end position="94"/>
    </location>
</feature>
<comment type="caution">
    <text evidence="2">The sequence shown here is derived from an EMBL/GenBank/DDBJ whole genome shotgun (WGS) entry which is preliminary data.</text>
</comment>
<evidence type="ECO:0000313" key="2">
    <source>
        <dbReference type="EMBL" id="KAG1365063.1"/>
    </source>
</evidence>